<dbReference type="Pfam" id="PF13947">
    <property type="entry name" value="GUB_WAK_bind"/>
    <property type="match status" value="1"/>
</dbReference>
<feature type="region of interest" description="Disordered" evidence="3">
    <location>
        <begin position="356"/>
        <end position="379"/>
    </location>
</feature>
<accession>A0A5N5L6M0</accession>
<evidence type="ECO:0000256" key="4">
    <source>
        <dbReference type="SAM" id="Phobius"/>
    </source>
</evidence>
<evidence type="ECO:0000313" key="7">
    <source>
        <dbReference type="Proteomes" id="UP000326939"/>
    </source>
</evidence>
<feature type="domain" description="Wall-associated receptor kinase galacturonan-binding" evidence="5">
    <location>
        <begin position="38"/>
        <end position="101"/>
    </location>
</feature>
<feature type="transmembrane region" description="Helical" evidence="4">
    <location>
        <begin position="242"/>
        <end position="271"/>
    </location>
</feature>
<dbReference type="GO" id="GO:0030247">
    <property type="term" value="F:polysaccharide binding"/>
    <property type="evidence" value="ECO:0007669"/>
    <property type="project" value="InterPro"/>
</dbReference>
<feature type="compositionally biased region" description="Low complexity" evidence="3">
    <location>
        <begin position="363"/>
        <end position="376"/>
    </location>
</feature>
<reference evidence="7" key="1">
    <citation type="journal article" date="2019" name="Gigascience">
        <title>De novo genome assembly of the endangered Acer yangbiense, a plant species with extremely small populations endemic to Yunnan Province, China.</title>
        <authorList>
            <person name="Yang J."/>
            <person name="Wariss H.M."/>
            <person name="Tao L."/>
            <person name="Zhang R."/>
            <person name="Yun Q."/>
            <person name="Hollingsworth P."/>
            <person name="Dao Z."/>
            <person name="Luo G."/>
            <person name="Guo H."/>
            <person name="Ma Y."/>
            <person name="Sun W."/>
        </authorList>
    </citation>
    <scope>NUCLEOTIDE SEQUENCE [LARGE SCALE GENOMIC DNA]</scope>
    <source>
        <strain evidence="7">cv. br00</strain>
    </source>
</reference>
<dbReference type="InterPro" id="IPR025287">
    <property type="entry name" value="WAK_GUB"/>
</dbReference>
<dbReference type="PANTHER" id="PTHR33138">
    <property type="entry name" value="OS01G0690200 PROTEIN"/>
    <property type="match status" value="1"/>
</dbReference>
<evidence type="ECO:0000256" key="3">
    <source>
        <dbReference type="SAM" id="MobiDB-lite"/>
    </source>
</evidence>
<evidence type="ECO:0000256" key="1">
    <source>
        <dbReference type="ARBA" id="ARBA00004167"/>
    </source>
</evidence>
<keyword evidence="4" id="KW-0472">Membrane</keyword>
<organism evidence="6 7">
    <name type="scientific">Salix brachista</name>
    <dbReference type="NCBI Taxonomy" id="2182728"/>
    <lineage>
        <taxon>Eukaryota</taxon>
        <taxon>Viridiplantae</taxon>
        <taxon>Streptophyta</taxon>
        <taxon>Embryophyta</taxon>
        <taxon>Tracheophyta</taxon>
        <taxon>Spermatophyta</taxon>
        <taxon>Magnoliopsida</taxon>
        <taxon>eudicotyledons</taxon>
        <taxon>Gunneridae</taxon>
        <taxon>Pentapetalae</taxon>
        <taxon>rosids</taxon>
        <taxon>fabids</taxon>
        <taxon>Malpighiales</taxon>
        <taxon>Salicaceae</taxon>
        <taxon>Saliceae</taxon>
        <taxon>Salix</taxon>
    </lineage>
</organism>
<protein>
    <recommendedName>
        <fullName evidence="5">Wall-associated receptor kinase galacturonan-binding domain-containing protein</fullName>
    </recommendedName>
</protein>
<gene>
    <name evidence="6" type="ORF">DKX38_015701</name>
</gene>
<keyword evidence="4" id="KW-1133">Transmembrane helix</keyword>
<keyword evidence="4" id="KW-0812">Transmembrane</keyword>
<evidence type="ECO:0000259" key="5">
    <source>
        <dbReference type="Pfam" id="PF13947"/>
    </source>
</evidence>
<dbReference type="Proteomes" id="UP000326939">
    <property type="component" value="Chromosome 10"/>
</dbReference>
<evidence type="ECO:0000256" key="2">
    <source>
        <dbReference type="ARBA" id="ARBA00022729"/>
    </source>
</evidence>
<proteinExistence type="predicted"/>
<dbReference type="EMBL" id="VDCV01000010">
    <property type="protein sequence ID" value="KAB5538168.1"/>
    <property type="molecule type" value="Genomic_DNA"/>
</dbReference>
<dbReference type="PANTHER" id="PTHR33138:SF27">
    <property type="entry name" value="WALL-ASSOCIATED RECEPTOR KINASE C-TERMINAL DOMAIN-CONTAINING PROTEIN"/>
    <property type="match status" value="1"/>
</dbReference>
<dbReference type="GO" id="GO:0016020">
    <property type="term" value="C:membrane"/>
    <property type="evidence" value="ECO:0007669"/>
    <property type="project" value="UniProtKB-SubCell"/>
</dbReference>
<keyword evidence="7" id="KW-1185">Reference proteome</keyword>
<keyword evidence="2" id="KW-0732">Signal</keyword>
<comment type="subcellular location">
    <subcellularLocation>
        <location evidence="1">Membrane</location>
        <topology evidence="1">Single-pass membrane protein</topology>
    </subcellularLocation>
</comment>
<name>A0A5N5L6M0_9ROSI</name>
<evidence type="ECO:0000313" key="6">
    <source>
        <dbReference type="EMBL" id="KAB5538168.1"/>
    </source>
</evidence>
<dbReference type="AlphaFoldDB" id="A0A5N5L6M0"/>
<sequence length="420" mass="46196">MNHNFFLTPFSPVVILFIATFFLLAKKASCTDPQFLACESKSCGDQKISFPFHIQNAQEKFCGYPGFNVSCNEKNKTVFSLSNKEYIIQEIDYQNHSLRLSNAAGFGKNTSCGPQIQNISLNDGRFRLSTTRTGVFLFYNCNSTLLENDSKLLNHKVDCFGENANVSTVAMLDDNPLLGSASEKCGAGVVAPVDVHRGVDLITPHTDSNVSALTDLMLGVVIPDLLMGLGDDGLLWVSSRALFHYIITALRVVPGGVGIVHVCLSVFFILFHLKLPFPAEEELDTTQIASPFNLVNSVKSTSHSPTPDHVHALHGNKNQPNNDIFTMLNAKSTLEVIAFPACLHCHRERGECQIEERRKNRDSSNLLSMNSSSDPSSKADLEGDGFYLSIPIFSYTELGQATDTFDESFGTVYCGKKMKV</sequence>
<comment type="caution">
    <text evidence="6">The sequence shown here is derived from an EMBL/GenBank/DDBJ whole genome shotgun (WGS) entry which is preliminary data.</text>
</comment>
<feature type="transmembrane region" description="Helical" evidence="4">
    <location>
        <begin position="6"/>
        <end position="25"/>
    </location>
</feature>